<dbReference type="PANTHER" id="PTHR11707:SF28">
    <property type="entry name" value="60 KDA LYSOPHOSPHOLIPASE"/>
    <property type="match status" value="1"/>
</dbReference>
<dbReference type="PROSITE" id="PS51732">
    <property type="entry name" value="ASN_GLN_ASE_3"/>
    <property type="match status" value="1"/>
</dbReference>
<dbReference type="InterPro" id="IPR036152">
    <property type="entry name" value="Asp/glu_Ase-like_sf"/>
</dbReference>
<dbReference type="InterPro" id="IPR004550">
    <property type="entry name" value="AsnASE_II"/>
</dbReference>
<dbReference type="InterPro" id="IPR040919">
    <property type="entry name" value="Asparaginase_C"/>
</dbReference>
<dbReference type="EMBL" id="QEKO01000003">
    <property type="protein sequence ID" value="PVY61546.1"/>
    <property type="molecule type" value="Genomic_DNA"/>
</dbReference>
<keyword evidence="2" id="KW-0378">Hydrolase</keyword>
<dbReference type="InterPro" id="IPR037152">
    <property type="entry name" value="L-asparaginase_N_sf"/>
</dbReference>
<evidence type="ECO:0000313" key="7">
    <source>
        <dbReference type="Proteomes" id="UP000246145"/>
    </source>
</evidence>
<dbReference type="AlphaFoldDB" id="A0A2U1CKL0"/>
<comment type="similarity">
    <text evidence="1">Belongs to the asparaginase 1 family.</text>
</comment>
<dbReference type="PRINTS" id="PR00139">
    <property type="entry name" value="ASNGLNASE"/>
</dbReference>
<evidence type="ECO:0000256" key="1">
    <source>
        <dbReference type="ARBA" id="ARBA00010518"/>
    </source>
</evidence>
<keyword evidence="7" id="KW-1185">Reference proteome</keyword>
<feature type="active site" description="O-isoaspartyl threonine intermediate" evidence="3">
    <location>
        <position position="14"/>
    </location>
</feature>
<dbReference type="PIRSF" id="PIRSF001220">
    <property type="entry name" value="L-ASNase_gatD"/>
    <property type="match status" value="1"/>
</dbReference>
<dbReference type="GO" id="GO:0004067">
    <property type="term" value="F:asparaginase activity"/>
    <property type="evidence" value="ECO:0007669"/>
    <property type="project" value="UniProtKB-UniRule"/>
</dbReference>
<dbReference type="FunFam" id="3.40.50.1170:FF:000001">
    <property type="entry name" value="L-asparaginase 2"/>
    <property type="match status" value="1"/>
</dbReference>
<accession>A0A2U1CKL0</accession>
<dbReference type="Gene3D" id="3.40.50.40">
    <property type="match status" value="1"/>
</dbReference>
<dbReference type="Pfam" id="PF00710">
    <property type="entry name" value="Asparaginase"/>
    <property type="match status" value="1"/>
</dbReference>
<evidence type="ECO:0000259" key="4">
    <source>
        <dbReference type="Pfam" id="PF00710"/>
    </source>
</evidence>
<evidence type="ECO:0000259" key="5">
    <source>
        <dbReference type="Pfam" id="PF17763"/>
    </source>
</evidence>
<evidence type="ECO:0000313" key="6">
    <source>
        <dbReference type="EMBL" id="PVY61546.1"/>
    </source>
</evidence>
<dbReference type="SFLD" id="SFLDS00057">
    <property type="entry name" value="Glutaminase/Asparaginase"/>
    <property type="match status" value="1"/>
</dbReference>
<organism evidence="6 7">
    <name type="scientific">Pusillimonas noertemannii</name>
    <dbReference type="NCBI Taxonomy" id="305977"/>
    <lineage>
        <taxon>Bacteria</taxon>
        <taxon>Pseudomonadati</taxon>
        <taxon>Pseudomonadota</taxon>
        <taxon>Betaproteobacteria</taxon>
        <taxon>Burkholderiales</taxon>
        <taxon>Alcaligenaceae</taxon>
        <taxon>Pusillimonas</taxon>
    </lineage>
</organism>
<dbReference type="Proteomes" id="UP000246145">
    <property type="component" value="Unassembled WGS sequence"/>
</dbReference>
<protein>
    <submittedName>
        <fullName evidence="6">L-asparaginase</fullName>
    </submittedName>
</protein>
<dbReference type="RefSeq" id="WP_116518613.1">
    <property type="nucleotide sequence ID" value="NZ_JACCEX010000003.1"/>
</dbReference>
<evidence type="ECO:0000256" key="3">
    <source>
        <dbReference type="PIRSR" id="PIRSR001220-1"/>
    </source>
</evidence>
<feature type="domain" description="L-asparaginase N-terminal" evidence="4">
    <location>
        <begin position="5"/>
        <end position="192"/>
    </location>
</feature>
<dbReference type="Pfam" id="PF17763">
    <property type="entry name" value="Asparaginase_C"/>
    <property type="match status" value="1"/>
</dbReference>
<dbReference type="SMART" id="SM00870">
    <property type="entry name" value="Asparaginase"/>
    <property type="match status" value="1"/>
</dbReference>
<dbReference type="SUPFAM" id="SSF53774">
    <property type="entry name" value="Glutaminase/Asparaginase"/>
    <property type="match status" value="1"/>
</dbReference>
<dbReference type="GO" id="GO:0006528">
    <property type="term" value="P:asparagine metabolic process"/>
    <property type="evidence" value="ECO:0007669"/>
    <property type="project" value="InterPro"/>
</dbReference>
<dbReference type="OrthoDB" id="9788068at2"/>
<dbReference type="PANTHER" id="PTHR11707">
    <property type="entry name" value="L-ASPARAGINASE"/>
    <property type="match status" value="1"/>
</dbReference>
<dbReference type="InterPro" id="IPR006034">
    <property type="entry name" value="Asparaginase/glutaminase-like"/>
</dbReference>
<proteinExistence type="inferred from homology"/>
<name>A0A2U1CKL0_9BURK</name>
<evidence type="ECO:0000256" key="2">
    <source>
        <dbReference type="ARBA" id="ARBA00022801"/>
    </source>
</evidence>
<dbReference type="PIRSF" id="PIRSF500176">
    <property type="entry name" value="L_ASNase"/>
    <property type="match status" value="1"/>
</dbReference>
<dbReference type="InterPro" id="IPR027473">
    <property type="entry name" value="L-asparaginase_C"/>
</dbReference>
<dbReference type="CDD" id="cd08964">
    <property type="entry name" value="L-asparaginase_II"/>
    <property type="match status" value="1"/>
</dbReference>
<dbReference type="InterPro" id="IPR027474">
    <property type="entry name" value="L-asparaginase_N"/>
</dbReference>
<sequence length="333" mass="33845">MVLPRIKVLALGGTIAMTESAEGGVVPTLNGDMLVKAVPLLGSLADIEAVSFRQLPGAHLSYDDLSALAAAIEAAVAAGARGIVVTQGTDTIEETVFALDRLLDVDAPVIVTGAMRNPTLPGADGPANLLASVQVACSDEARGMGGLVVFSDEIHAARFVRKTHTSSTGAFSSPLAGPIGWVCEGRVRVVNRIQKVAAVGRGADLVDVAVGLLPISLGDDARMVEAACAARLAGLVVDALGGGHVPAAVSNALQAAASHMPIVLASRTGDGEVLRGTYGFKGSEMDLLQGGLVRAGWLDGRKAKVLLTLLLRAGKPGREAVDAAFRPWGGGSA</sequence>
<feature type="domain" description="Asparaginase/glutaminase C-terminal" evidence="5">
    <location>
        <begin position="210"/>
        <end position="324"/>
    </location>
</feature>
<gene>
    <name evidence="6" type="ORF">C7440_2270</name>
</gene>
<dbReference type="Gene3D" id="3.40.50.1170">
    <property type="entry name" value="L-asparaginase, N-terminal domain"/>
    <property type="match status" value="1"/>
</dbReference>
<comment type="caution">
    <text evidence="6">The sequence shown here is derived from an EMBL/GenBank/DDBJ whole genome shotgun (WGS) entry which is preliminary data.</text>
</comment>
<reference evidence="6 7" key="1">
    <citation type="submission" date="2018-04" db="EMBL/GenBank/DDBJ databases">
        <title>Genomic Encyclopedia of Type Strains, Phase IV (KMG-IV): sequencing the most valuable type-strain genomes for metagenomic binning, comparative biology and taxonomic classification.</title>
        <authorList>
            <person name="Goeker M."/>
        </authorList>
    </citation>
    <scope>NUCLEOTIDE SEQUENCE [LARGE SCALE GENOMIC DNA]</scope>
    <source>
        <strain evidence="6 7">DSM 10065</strain>
    </source>
</reference>